<name>A0A2Z3JSS3_9DEIO</name>
<dbReference type="AlphaFoldDB" id="A0A2Z3JSS3"/>
<keyword evidence="1" id="KW-0812">Transmembrane</keyword>
<accession>A0A2Z3JSS3</accession>
<evidence type="ECO:0000256" key="1">
    <source>
        <dbReference type="SAM" id="Phobius"/>
    </source>
</evidence>
<feature type="transmembrane region" description="Helical" evidence="1">
    <location>
        <begin position="39"/>
        <end position="59"/>
    </location>
</feature>
<dbReference type="KEGG" id="dez:DKM44_14495"/>
<dbReference type="Proteomes" id="UP000245368">
    <property type="component" value="Chromosome"/>
</dbReference>
<protein>
    <submittedName>
        <fullName evidence="2">Uncharacterized protein</fullName>
    </submittedName>
</protein>
<gene>
    <name evidence="2" type="ORF">DKM44_14495</name>
</gene>
<sequence>MAEPPKVLSPREVADRWAAEAQQLPFEAPGKLQEAATRWLTFLTSALGVLGVGGIAFLPGKLAEITSPLRGWVMVLLLASVGLGLWARVLATLANQVTPARAYTDGPLLRKSTALAAEQAGRRLLQSQQVTTWAVACLMLAALLGVLFPATPAPEQPYRLVYQLNGPALCGQLRADAGGQLFIGATPLRSVTAMTPVARCPNVSAPPP</sequence>
<feature type="transmembrane region" description="Helical" evidence="1">
    <location>
        <begin position="71"/>
        <end position="91"/>
    </location>
</feature>
<dbReference type="OrthoDB" id="9974933at2"/>
<reference evidence="2 3" key="1">
    <citation type="submission" date="2018-05" db="EMBL/GenBank/DDBJ databases">
        <title>Complete Genome Sequence of Deinococcus sp. strain 17bor-2.</title>
        <authorList>
            <person name="Srinivasan S."/>
        </authorList>
    </citation>
    <scope>NUCLEOTIDE SEQUENCE [LARGE SCALE GENOMIC DNA]</scope>
    <source>
        <strain evidence="2 3">17bor-2</strain>
    </source>
</reference>
<feature type="transmembrane region" description="Helical" evidence="1">
    <location>
        <begin position="130"/>
        <end position="150"/>
    </location>
</feature>
<keyword evidence="1" id="KW-0472">Membrane</keyword>
<dbReference type="RefSeq" id="WP_109828013.1">
    <property type="nucleotide sequence ID" value="NZ_CP029494.1"/>
</dbReference>
<proteinExistence type="predicted"/>
<evidence type="ECO:0000313" key="3">
    <source>
        <dbReference type="Proteomes" id="UP000245368"/>
    </source>
</evidence>
<keyword evidence="1" id="KW-1133">Transmembrane helix</keyword>
<keyword evidence="3" id="KW-1185">Reference proteome</keyword>
<organism evidence="2 3">
    <name type="scientific">Deinococcus irradiatisoli</name>
    <dbReference type="NCBI Taxonomy" id="2202254"/>
    <lineage>
        <taxon>Bacteria</taxon>
        <taxon>Thermotogati</taxon>
        <taxon>Deinococcota</taxon>
        <taxon>Deinococci</taxon>
        <taxon>Deinococcales</taxon>
        <taxon>Deinococcaceae</taxon>
        <taxon>Deinococcus</taxon>
    </lineage>
</organism>
<dbReference type="EMBL" id="CP029494">
    <property type="protein sequence ID" value="AWN24288.1"/>
    <property type="molecule type" value="Genomic_DNA"/>
</dbReference>
<evidence type="ECO:0000313" key="2">
    <source>
        <dbReference type="EMBL" id="AWN24288.1"/>
    </source>
</evidence>